<reference evidence="1 2" key="1">
    <citation type="submission" date="2017-09" db="EMBL/GenBank/DDBJ databases">
        <title>Depth-based differentiation of microbial function through sediment-hosted aquifers and enrichment of novel symbionts in the deep terrestrial subsurface.</title>
        <authorList>
            <person name="Probst A.J."/>
            <person name="Ladd B."/>
            <person name="Jarett J.K."/>
            <person name="Geller-Mcgrath D.E."/>
            <person name="Sieber C.M."/>
            <person name="Emerson J.B."/>
            <person name="Anantharaman K."/>
            <person name="Thomas B.C."/>
            <person name="Malmstrom R."/>
            <person name="Stieglmeier M."/>
            <person name="Klingl A."/>
            <person name="Woyke T."/>
            <person name="Ryan C.M."/>
            <person name="Banfield J.F."/>
        </authorList>
    </citation>
    <scope>NUCLEOTIDE SEQUENCE [LARGE SCALE GENOMIC DNA]</scope>
    <source>
        <strain evidence="1">CG10_big_fil_rev_8_21_14_0_10_36_16</strain>
    </source>
</reference>
<gene>
    <name evidence="1" type="ORF">COV29_02490</name>
</gene>
<sequence length="234" mass="26500">MYEVQKESGNYEPSFRESMLEDIELEKIREIAPTLFVLAKKIIQSGKTYDFILSDDASGRLVSLFIKRLIDRFQMGKGLSKTDIRFVSGGRHGNTETFCKIKELVKKIAPTHVLLVTECIDTGRSILILSNILRELNLDFDIATVSGSEDSMSNISSLLEQTSKRLYFGSEGWAGSTFQGYSGSGVIKYGDSLFPRKIITRQHMPNYRRKAQSCVNRARKDIALLAERIWKELA</sequence>
<protein>
    <submittedName>
        <fullName evidence="1">Uncharacterized protein</fullName>
    </submittedName>
</protein>
<proteinExistence type="predicted"/>
<comment type="caution">
    <text evidence="1">The sequence shown here is derived from an EMBL/GenBank/DDBJ whole genome shotgun (WGS) entry which is preliminary data.</text>
</comment>
<evidence type="ECO:0000313" key="1">
    <source>
        <dbReference type="EMBL" id="PJE51118.1"/>
    </source>
</evidence>
<dbReference type="Proteomes" id="UP000228496">
    <property type="component" value="Unassembled WGS sequence"/>
</dbReference>
<dbReference type="AlphaFoldDB" id="A0A2J0QAK2"/>
<accession>A0A2J0QAK2</accession>
<evidence type="ECO:0000313" key="2">
    <source>
        <dbReference type="Proteomes" id="UP000228496"/>
    </source>
</evidence>
<name>A0A2J0QAK2_9BACT</name>
<dbReference type="EMBL" id="PCXQ01000004">
    <property type="protein sequence ID" value="PJE51118.1"/>
    <property type="molecule type" value="Genomic_DNA"/>
</dbReference>
<dbReference type="InterPro" id="IPR029057">
    <property type="entry name" value="PRTase-like"/>
</dbReference>
<organism evidence="1 2">
    <name type="scientific">Candidatus Yanofskybacteria bacterium CG10_big_fil_rev_8_21_14_0_10_36_16</name>
    <dbReference type="NCBI Taxonomy" id="1975096"/>
    <lineage>
        <taxon>Bacteria</taxon>
        <taxon>Candidatus Yanofskyibacteriota</taxon>
    </lineage>
</organism>
<dbReference type="SUPFAM" id="SSF53271">
    <property type="entry name" value="PRTase-like"/>
    <property type="match status" value="1"/>
</dbReference>